<keyword evidence="7" id="KW-0598">Phosphotransferase system</keyword>
<dbReference type="Proteomes" id="UP001071230">
    <property type="component" value="Unassembled WGS sequence"/>
</dbReference>
<gene>
    <name evidence="13" type="ORF">DEACI_0766</name>
    <name evidence="14" type="ORF">DEACI_1491</name>
    <name evidence="15" type="ORF">DEACI_2106</name>
</gene>
<feature type="domain" description="PTS EIIA type-2" evidence="12">
    <location>
        <begin position="4"/>
        <end position="144"/>
    </location>
</feature>
<dbReference type="PANTHER" id="PTHR30181">
    <property type="entry name" value="MANNITOL PERMEASE IIC COMPONENT"/>
    <property type="match status" value="1"/>
</dbReference>
<evidence type="ECO:0000313" key="14">
    <source>
        <dbReference type="EMBL" id="CAA7600838.1"/>
    </source>
</evidence>
<dbReference type="RefSeq" id="WP_240983838.1">
    <property type="nucleotide sequence ID" value="NZ_CDGJ01000061.1"/>
</dbReference>
<evidence type="ECO:0000313" key="15">
    <source>
        <dbReference type="EMBL" id="CEJ07640.1"/>
    </source>
</evidence>
<evidence type="ECO:0000256" key="6">
    <source>
        <dbReference type="ARBA" id="ARBA00022679"/>
    </source>
</evidence>
<dbReference type="KEGG" id="aacx:DEACI_0766"/>
<organism evidence="14">
    <name type="scientific">Acididesulfobacillus acetoxydans</name>
    <dbReference type="NCBI Taxonomy" id="1561005"/>
    <lineage>
        <taxon>Bacteria</taxon>
        <taxon>Bacillati</taxon>
        <taxon>Bacillota</taxon>
        <taxon>Clostridia</taxon>
        <taxon>Eubacteriales</taxon>
        <taxon>Peptococcaceae</taxon>
        <taxon>Acididesulfobacillus</taxon>
    </lineage>
</organism>
<dbReference type="GO" id="GO:0090563">
    <property type="term" value="F:protein-phosphocysteine-sugar phosphotransferase activity"/>
    <property type="evidence" value="ECO:0007669"/>
    <property type="project" value="TreeGrafter"/>
</dbReference>
<evidence type="ECO:0000256" key="10">
    <source>
        <dbReference type="ARBA" id="ARBA00030956"/>
    </source>
</evidence>
<evidence type="ECO:0000256" key="9">
    <source>
        <dbReference type="ARBA" id="ARBA00029908"/>
    </source>
</evidence>
<dbReference type="InterPro" id="IPR016152">
    <property type="entry name" value="PTrfase/Anion_transptr"/>
</dbReference>
<keyword evidence="4" id="KW-0597">Phosphoprotein</keyword>
<dbReference type="SUPFAM" id="SSF55804">
    <property type="entry name" value="Phoshotransferase/anion transport protein"/>
    <property type="match status" value="1"/>
</dbReference>
<dbReference type="Gene3D" id="3.40.930.10">
    <property type="entry name" value="Mannitol-specific EII, Chain A"/>
    <property type="match status" value="1"/>
</dbReference>
<evidence type="ECO:0000313" key="13">
    <source>
        <dbReference type="EMBL" id="CAA7600116.1"/>
    </source>
</evidence>
<keyword evidence="3" id="KW-0813">Transport</keyword>
<protein>
    <recommendedName>
        <fullName evidence="2">Mannitol-specific phosphotransferase enzyme IIA component</fullName>
    </recommendedName>
    <alternativeName>
        <fullName evidence="10">EIIA</fullName>
    </alternativeName>
    <alternativeName>
        <fullName evidence="11">EIII</fullName>
    </alternativeName>
    <alternativeName>
        <fullName evidence="9">PTS system mannitol-specific EIIA component</fullName>
    </alternativeName>
</protein>
<dbReference type="InterPro" id="IPR002178">
    <property type="entry name" value="PTS_EIIA_type-2_dom"/>
</dbReference>
<sequence>MNRTILNENNVVLNVAKETKREAIARVGRLLVQNGYVGEKYIEGMQKREESLSTYVGNGVAIPHGMPEYMRYIRKSGLVVFQYPEGIDFGDGNRAYLLIGIAGKDDEHIEILAGIALVCQEEENVLKLRQAASKEEIIEILTDGEQDD</sequence>
<keyword evidence="8" id="KW-0418">Kinase</keyword>
<keyword evidence="5" id="KW-0762">Sugar transport</keyword>
<accession>A0A8S0W2N9</accession>
<dbReference type="CDD" id="cd00211">
    <property type="entry name" value="PTS_IIA_fru"/>
    <property type="match status" value="1"/>
</dbReference>
<dbReference type="GO" id="GO:0005886">
    <property type="term" value="C:plasma membrane"/>
    <property type="evidence" value="ECO:0007669"/>
    <property type="project" value="TreeGrafter"/>
</dbReference>
<evidence type="ECO:0000256" key="1">
    <source>
        <dbReference type="ARBA" id="ARBA00002434"/>
    </source>
</evidence>
<proteinExistence type="predicted"/>
<dbReference type="PANTHER" id="PTHR30181:SF2">
    <property type="entry name" value="PTS SYSTEM MANNITOL-SPECIFIC EIICBA COMPONENT"/>
    <property type="match status" value="1"/>
</dbReference>
<evidence type="ECO:0000256" key="4">
    <source>
        <dbReference type="ARBA" id="ARBA00022553"/>
    </source>
</evidence>
<comment type="function">
    <text evidence="1">The phosphoenolpyruvate-dependent sugar phosphotransferase system (sugar PTS), a major carbohydrate active transport system, catalyzes the phosphorylation of incoming sugar substrates concomitantly with their translocation across the cell membrane. The enzyme II CmtAB PTS system is involved in D-mannitol transport.</text>
</comment>
<evidence type="ECO:0000256" key="7">
    <source>
        <dbReference type="ARBA" id="ARBA00022683"/>
    </source>
</evidence>
<dbReference type="AlphaFoldDB" id="A0A8S0W2N9"/>
<evidence type="ECO:0000256" key="5">
    <source>
        <dbReference type="ARBA" id="ARBA00022597"/>
    </source>
</evidence>
<keyword evidence="16" id="KW-1185">Reference proteome</keyword>
<evidence type="ECO:0000256" key="8">
    <source>
        <dbReference type="ARBA" id="ARBA00022777"/>
    </source>
</evidence>
<dbReference type="KEGG" id="aacx:DEACI_1491"/>
<dbReference type="EMBL" id="LR746496">
    <property type="protein sequence ID" value="CAA7600838.1"/>
    <property type="molecule type" value="Genomic_DNA"/>
</dbReference>
<dbReference type="InterPro" id="IPR050893">
    <property type="entry name" value="Sugar_PTS"/>
</dbReference>
<dbReference type="EMBL" id="LR746496">
    <property type="protein sequence ID" value="CAA7600116.1"/>
    <property type="molecule type" value="Genomic_DNA"/>
</dbReference>
<evidence type="ECO:0000313" key="16">
    <source>
        <dbReference type="Proteomes" id="UP001071230"/>
    </source>
</evidence>
<keyword evidence="6 15" id="KW-0808">Transferase</keyword>
<name>A0A8S0W2N9_9FIRM</name>
<reference evidence="15" key="1">
    <citation type="submission" date="2014-11" db="EMBL/GenBank/DDBJ databases">
        <authorList>
            <person name="Hornung B.V."/>
        </authorList>
    </citation>
    <scope>NUCLEOTIDE SEQUENCE</scope>
    <source>
        <strain evidence="15">INE</strain>
    </source>
</reference>
<dbReference type="Proteomes" id="UP000836597">
    <property type="component" value="Chromosome"/>
</dbReference>
<reference evidence="14" key="2">
    <citation type="submission" date="2020-01" db="EMBL/GenBank/DDBJ databases">
        <authorList>
            <person name="Hornung B."/>
        </authorList>
    </citation>
    <scope>NUCLEOTIDE SEQUENCE</scope>
    <source>
        <strain evidence="14">PacBioINE</strain>
    </source>
</reference>
<dbReference type="PROSITE" id="PS51094">
    <property type="entry name" value="PTS_EIIA_TYPE_2"/>
    <property type="match status" value="1"/>
</dbReference>
<dbReference type="Pfam" id="PF00359">
    <property type="entry name" value="PTS_EIIA_2"/>
    <property type="match status" value="1"/>
</dbReference>
<evidence type="ECO:0000259" key="12">
    <source>
        <dbReference type="PROSITE" id="PS51094"/>
    </source>
</evidence>
<dbReference type="EMBL" id="CDGJ01000061">
    <property type="protein sequence ID" value="CEJ07640.1"/>
    <property type="molecule type" value="Genomic_DNA"/>
</dbReference>
<evidence type="ECO:0000256" key="11">
    <source>
        <dbReference type="ARBA" id="ARBA00030962"/>
    </source>
</evidence>
<dbReference type="PROSITE" id="PS00372">
    <property type="entry name" value="PTS_EIIA_TYPE_2_HIS"/>
    <property type="match status" value="1"/>
</dbReference>
<dbReference type="GO" id="GO:0009401">
    <property type="term" value="P:phosphoenolpyruvate-dependent sugar phosphotransferase system"/>
    <property type="evidence" value="ECO:0007669"/>
    <property type="project" value="UniProtKB-KW"/>
</dbReference>
<dbReference type="GO" id="GO:0016301">
    <property type="term" value="F:kinase activity"/>
    <property type="evidence" value="ECO:0007669"/>
    <property type="project" value="UniProtKB-KW"/>
</dbReference>
<evidence type="ECO:0000256" key="3">
    <source>
        <dbReference type="ARBA" id="ARBA00022448"/>
    </source>
</evidence>
<evidence type="ECO:0000256" key="2">
    <source>
        <dbReference type="ARBA" id="ARBA00014783"/>
    </source>
</evidence>